<feature type="binding site" evidence="9">
    <location>
        <position position="42"/>
    </location>
    <ligand>
        <name>substrate</name>
    </ligand>
</feature>
<dbReference type="Proteomes" id="UP000619743">
    <property type="component" value="Unassembled WGS sequence"/>
</dbReference>
<dbReference type="PANTHER" id="PTHR21342">
    <property type="entry name" value="PHOSPHOPANTETHEINE ADENYLYLTRANSFERASE"/>
    <property type="match status" value="1"/>
</dbReference>
<dbReference type="SUPFAM" id="SSF52374">
    <property type="entry name" value="Nucleotidylyl transferase"/>
    <property type="match status" value="1"/>
</dbReference>
<feature type="site" description="Transition state stabilizer" evidence="9">
    <location>
        <position position="18"/>
    </location>
</feature>
<protein>
    <recommendedName>
        <fullName evidence="9">Phosphopantetheine adenylyltransferase</fullName>
        <ecNumber evidence="9">2.7.7.3</ecNumber>
    </recommendedName>
    <alternativeName>
        <fullName evidence="9">Dephospho-CoA pyrophosphorylase</fullName>
    </alternativeName>
    <alternativeName>
        <fullName evidence="9">Pantetheine-phosphate adenylyltransferase</fullName>
        <shortName evidence="9">PPAT</shortName>
    </alternativeName>
</protein>
<evidence type="ECO:0000256" key="4">
    <source>
        <dbReference type="ARBA" id="ARBA00022741"/>
    </source>
</evidence>
<sequence>MTVRVIYPGTFDPITNGHTDLVSRASHLFDHVVVGIAASPSKKPWFTVDQRVAMAKEALQALNNVEVVGFQGLLVDFAKAYDATVLIRGLRAVSDFEYEFQLANMNRRLMPELETVFLTPAEENSFISSTLVREVALHGGDVSQFVCPAVAKALRLKTKAS</sequence>
<keyword evidence="3 9" id="KW-0548">Nucleotidyltransferase</keyword>
<dbReference type="RefSeq" id="WP_087507666.1">
    <property type="nucleotide sequence ID" value="NZ_BMDX01000034.1"/>
</dbReference>
<keyword evidence="4 9" id="KW-0547">Nucleotide-binding</keyword>
<reference evidence="12" key="1">
    <citation type="journal article" date="2019" name="Int. J. Syst. Evol. Microbiol.">
        <title>The Global Catalogue of Microorganisms (GCM) 10K type strain sequencing project: providing services to taxonomists for standard genome sequencing and annotation.</title>
        <authorList>
            <consortium name="The Broad Institute Genomics Platform"/>
            <consortium name="The Broad Institute Genome Sequencing Center for Infectious Disease"/>
            <person name="Wu L."/>
            <person name="Ma J."/>
        </authorList>
    </citation>
    <scope>NUCLEOTIDE SEQUENCE [LARGE SCALE GENOMIC DNA]</scope>
    <source>
        <strain evidence="12">CGMCC 1.10130</strain>
    </source>
</reference>
<feature type="binding site" evidence="9">
    <location>
        <position position="88"/>
    </location>
    <ligand>
        <name>substrate</name>
    </ligand>
</feature>
<evidence type="ECO:0000256" key="2">
    <source>
        <dbReference type="ARBA" id="ARBA00022679"/>
    </source>
</evidence>
<dbReference type="PRINTS" id="PR01020">
    <property type="entry name" value="LPSBIOSNTHSS"/>
</dbReference>
<evidence type="ECO:0000259" key="10">
    <source>
        <dbReference type="Pfam" id="PF01467"/>
    </source>
</evidence>
<keyword evidence="12" id="KW-1185">Reference proteome</keyword>
<evidence type="ECO:0000313" key="12">
    <source>
        <dbReference type="Proteomes" id="UP000619743"/>
    </source>
</evidence>
<dbReference type="GO" id="GO:0015937">
    <property type="term" value="P:coenzyme A biosynthetic process"/>
    <property type="evidence" value="ECO:0007669"/>
    <property type="project" value="UniProtKB-UniRule"/>
</dbReference>
<dbReference type="NCBIfam" id="TIGR00125">
    <property type="entry name" value="cyt_tran_rel"/>
    <property type="match status" value="1"/>
</dbReference>
<feature type="binding site" evidence="9">
    <location>
        <position position="99"/>
    </location>
    <ligand>
        <name>ATP</name>
        <dbReference type="ChEBI" id="CHEBI:30616"/>
    </ligand>
</feature>
<dbReference type="GO" id="GO:0005737">
    <property type="term" value="C:cytoplasm"/>
    <property type="evidence" value="ECO:0007669"/>
    <property type="project" value="UniProtKB-SubCell"/>
</dbReference>
<dbReference type="Pfam" id="PF01467">
    <property type="entry name" value="CTP_transf_like"/>
    <property type="match status" value="1"/>
</dbReference>
<keyword evidence="6 9" id="KW-0460">Magnesium</keyword>
<dbReference type="UniPathway" id="UPA00241">
    <property type="reaction ID" value="UER00355"/>
</dbReference>
<gene>
    <name evidence="9 11" type="primary">coaD</name>
    <name evidence="11" type="ORF">GCM10011369_36170</name>
</gene>
<feature type="binding site" evidence="9">
    <location>
        <position position="74"/>
    </location>
    <ligand>
        <name>substrate</name>
    </ligand>
</feature>
<organism evidence="11 12">
    <name type="scientific">Neiella marina</name>
    <dbReference type="NCBI Taxonomy" id="508461"/>
    <lineage>
        <taxon>Bacteria</taxon>
        <taxon>Pseudomonadati</taxon>
        <taxon>Pseudomonadota</taxon>
        <taxon>Gammaproteobacteria</taxon>
        <taxon>Alteromonadales</taxon>
        <taxon>Echinimonadaceae</taxon>
        <taxon>Neiella</taxon>
    </lineage>
</organism>
<feature type="binding site" evidence="9">
    <location>
        <begin position="10"/>
        <end position="11"/>
    </location>
    <ligand>
        <name>ATP</name>
        <dbReference type="ChEBI" id="CHEBI:30616"/>
    </ligand>
</feature>
<feature type="binding site" evidence="9">
    <location>
        <begin position="89"/>
        <end position="91"/>
    </location>
    <ligand>
        <name>ATP</name>
        <dbReference type="ChEBI" id="CHEBI:30616"/>
    </ligand>
</feature>
<feature type="binding site" evidence="9">
    <location>
        <position position="10"/>
    </location>
    <ligand>
        <name>substrate</name>
    </ligand>
</feature>
<comment type="catalytic activity">
    <reaction evidence="8 9">
        <text>(R)-4'-phosphopantetheine + ATP + H(+) = 3'-dephospho-CoA + diphosphate</text>
        <dbReference type="Rhea" id="RHEA:19801"/>
        <dbReference type="ChEBI" id="CHEBI:15378"/>
        <dbReference type="ChEBI" id="CHEBI:30616"/>
        <dbReference type="ChEBI" id="CHEBI:33019"/>
        <dbReference type="ChEBI" id="CHEBI:57328"/>
        <dbReference type="ChEBI" id="CHEBI:61723"/>
        <dbReference type="EC" id="2.7.7.3"/>
    </reaction>
</comment>
<keyword evidence="1 9" id="KW-0963">Cytoplasm</keyword>
<dbReference type="AlphaFoldDB" id="A0A8J2XRW8"/>
<feature type="binding site" evidence="9">
    <location>
        <position position="18"/>
    </location>
    <ligand>
        <name>ATP</name>
        <dbReference type="ChEBI" id="CHEBI:30616"/>
    </ligand>
</feature>
<comment type="subunit">
    <text evidence="9">Homohexamer.</text>
</comment>
<dbReference type="CDD" id="cd02163">
    <property type="entry name" value="PPAT"/>
    <property type="match status" value="1"/>
</dbReference>
<accession>A0A8J2XRW8</accession>
<dbReference type="GO" id="GO:0004595">
    <property type="term" value="F:pantetheine-phosphate adenylyltransferase activity"/>
    <property type="evidence" value="ECO:0007669"/>
    <property type="project" value="UniProtKB-UniRule"/>
</dbReference>
<evidence type="ECO:0000256" key="5">
    <source>
        <dbReference type="ARBA" id="ARBA00022840"/>
    </source>
</evidence>
<keyword evidence="5 9" id="KW-0067">ATP-binding</keyword>
<keyword evidence="2 9" id="KW-0808">Transferase</keyword>
<evidence type="ECO:0000313" key="11">
    <source>
        <dbReference type="EMBL" id="GGA90826.1"/>
    </source>
</evidence>
<dbReference type="InterPro" id="IPR004821">
    <property type="entry name" value="Cyt_trans-like"/>
</dbReference>
<evidence type="ECO:0000256" key="8">
    <source>
        <dbReference type="ARBA" id="ARBA00029346"/>
    </source>
</evidence>
<dbReference type="OrthoDB" id="9806661at2"/>
<dbReference type="EMBL" id="BMDX01000034">
    <property type="protein sequence ID" value="GGA90826.1"/>
    <property type="molecule type" value="Genomic_DNA"/>
</dbReference>
<dbReference type="GO" id="GO:0005524">
    <property type="term" value="F:ATP binding"/>
    <property type="evidence" value="ECO:0007669"/>
    <property type="project" value="UniProtKB-KW"/>
</dbReference>
<proteinExistence type="inferred from homology"/>
<comment type="similarity">
    <text evidence="9">Belongs to the bacterial CoaD family.</text>
</comment>
<feature type="domain" description="Cytidyltransferase-like" evidence="10">
    <location>
        <begin position="6"/>
        <end position="134"/>
    </location>
</feature>
<comment type="cofactor">
    <cofactor evidence="9">
        <name>Mg(2+)</name>
        <dbReference type="ChEBI" id="CHEBI:18420"/>
    </cofactor>
</comment>
<dbReference type="Gene3D" id="3.40.50.620">
    <property type="entry name" value="HUPs"/>
    <property type="match status" value="1"/>
</dbReference>
<name>A0A8J2XRW8_9GAMM</name>
<evidence type="ECO:0000256" key="3">
    <source>
        <dbReference type="ARBA" id="ARBA00022695"/>
    </source>
</evidence>
<comment type="function">
    <text evidence="9">Reversibly transfers an adenylyl group from ATP to 4'-phosphopantetheine, yielding dephospho-CoA (dPCoA) and pyrophosphate.</text>
</comment>
<comment type="caution">
    <text evidence="11">The sequence shown here is derived from an EMBL/GenBank/DDBJ whole genome shotgun (WGS) entry which is preliminary data.</text>
</comment>
<dbReference type="NCBIfam" id="TIGR01510">
    <property type="entry name" value="coaD_prev_kdtB"/>
    <property type="match status" value="1"/>
</dbReference>
<dbReference type="EC" id="2.7.7.3" evidence="9"/>
<keyword evidence="7 9" id="KW-0173">Coenzyme A biosynthesis</keyword>
<dbReference type="InterPro" id="IPR001980">
    <property type="entry name" value="PPAT"/>
</dbReference>
<feature type="binding site" evidence="9">
    <location>
        <begin position="124"/>
        <end position="130"/>
    </location>
    <ligand>
        <name>ATP</name>
        <dbReference type="ChEBI" id="CHEBI:30616"/>
    </ligand>
</feature>
<dbReference type="InterPro" id="IPR014729">
    <property type="entry name" value="Rossmann-like_a/b/a_fold"/>
</dbReference>
<comment type="pathway">
    <text evidence="9">Cofactor biosynthesis; coenzyme A biosynthesis; CoA from (R)-pantothenate: step 4/5.</text>
</comment>
<dbReference type="PANTHER" id="PTHR21342:SF1">
    <property type="entry name" value="PHOSPHOPANTETHEINE ADENYLYLTRANSFERASE"/>
    <property type="match status" value="1"/>
</dbReference>
<comment type="subcellular location">
    <subcellularLocation>
        <location evidence="9">Cytoplasm</location>
    </subcellularLocation>
</comment>
<evidence type="ECO:0000256" key="9">
    <source>
        <dbReference type="HAMAP-Rule" id="MF_00151"/>
    </source>
</evidence>
<dbReference type="HAMAP" id="MF_00151">
    <property type="entry name" value="PPAT_bact"/>
    <property type="match status" value="1"/>
</dbReference>
<evidence type="ECO:0000256" key="7">
    <source>
        <dbReference type="ARBA" id="ARBA00022993"/>
    </source>
</evidence>
<evidence type="ECO:0000256" key="6">
    <source>
        <dbReference type="ARBA" id="ARBA00022842"/>
    </source>
</evidence>
<evidence type="ECO:0000256" key="1">
    <source>
        <dbReference type="ARBA" id="ARBA00022490"/>
    </source>
</evidence>